<evidence type="ECO:0000256" key="2">
    <source>
        <dbReference type="ARBA" id="ARBA00023315"/>
    </source>
</evidence>
<feature type="domain" description="N-acetyltransferase" evidence="3">
    <location>
        <begin position="126"/>
        <end position="272"/>
    </location>
</feature>
<organism evidence="4 5">
    <name type="scientific">Methanococcoides seepicolus</name>
    <dbReference type="NCBI Taxonomy" id="2828780"/>
    <lineage>
        <taxon>Archaea</taxon>
        <taxon>Methanobacteriati</taxon>
        <taxon>Methanobacteriota</taxon>
        <taxon>Stenosarchaea group</taxon>
        <taxon>Methanomicrobia</taxon>
        <taxon>Methanosarcinales</taxon>
        <taxon>Methanosarcinaceae</taxon>
        <taxon>Methanococcoides</taxon>
    </lineage>
</organism>
<dbReference type="GO" id="GO:0008080">
    <property type="term" value="F:N-acetyltransferase activity"/>
    <property type="evidence" value="ECO:0007669"/>
    <property type="project" value="InterPro"/>
</dbReference>
<dbReference type="RefSeq" id="WP_250867526.1">
    <property type="nucleotide sequence ID" value="NZ_JAGSOI010000010.1"/>
</dbReference>
<dbReference type="SUPFAM" id="SSF55729">
    <property type="entry name" value="Acyl-CoA N-acyltransferases (Nat)"/>
    <property type="match status" value="1"/>
</dbReference>
<keyword evidence="2" id="KW-0012">Acyltransferase</keyword>
<dbReference type="CDD" id="cd04301">
    <property type="entry name" value="NAT_SF"/>
    <property type="match status" value="1"/>
</dbReference>
<evidence type="ECO:0000313" key="5">
    <source>
        <dbReference type="Proteomes" id="UP001056766"/>
    </source>
</evidence>
<evidence type="ECO:0000313" key="4">
    <source>
        <dbReference type="EMBL" id="MCM1986158.1"/>
    </source>
</evidence>
<name>A0A9E5DBA1_9EURY</name>
<evidence type="ECO:0000256" key="1">
    <source>
        <dbReference type="ARBA" id="ARBA00022679"/>
    </source>
</evidence>
<reference evidence="4" key="1">
    <citation type="journal article" date="2021" name="mSystems">
        <title>Bacteria and Archaea Synergistically Convert Glycine Betaine to Biogenic Methane in the Formosa Cold Seep of the South China Sea.</title>
        <authorList>
            <person name="Li L."/>
            <person name="Zhang W."/>
            <person name="Zhang S."/>
            <person name="Song L."/>
            <person name="Sun Q."/>
            <person name="Zhang H."/>
            <person name="Xiang H."/>
            <person name="Dong X."/>
        </authorList>
    </citation>
    <scope>NUCLEOTIDE SEQUENCE</scope>
    <source>
        <strain evidence="4">LLY</strain>
    </source>
</reference>
<dbReference type="PANTHER" id="PTHR43420:SF52">
    <property type="entry name" value="N-ACETYLTRANSFERASE YODP"/>
    <property type="match status" value="1"/>
</dbReference>
<accession>A0A9E5DBA1</accession>
<keyword evidence="5" id="KW-1185">Reference proteome</keyword>
<reference evidence="4" key="2">
    <citation type="submission" date="2021-04" db="EMBL/GenBank/DDBJ databases">
        <authorList>
            <person name="Dong X."/>
        </authorList>
    </citation>
    <scope>NUCLEOTIDE SEQUENCE</scope>
    <source>
        <strain evidence="4">LLY</strain>
    </source>
</reference>
<sequence>MKDTIEKIGNSIIQHGRYNDRIYLMRSNPEDIPLLLDKLDALAEKESYSKIFTKVPESFKELLCDRDYLCEASIPRYYDGKENAVIMSKFLDDKRSIDCLNEMHENVVTTALSKRNDQQTNVPSEYSIRICDKNDITQMADLYKKTFETYPFPIHDPNYLLKTIEDNVVYFGAFKEEKIIALSSSEIEYGHSNVEMTDFATLPEFRGKGLSSYLLRKMEDEMKAKGIKTAYTIARASSYGMNIVFAKCGYEYYGRLVNNTNISGNIESMNIWYRNFQID</sequence>
<dbReference type="AlphaFoldDB" id="A0A9E5DBA1"/>
<proteinExistence type="predicted"/>
<dbReference type="InterPro" id="IPR022525">
    <property type="entry name" value="GNAT_AblB"/>
</dbReference>
<dbReference type="EMBL" id="JAGSOI010000010">
    <property type="protein sequence ID" value="MCM1986158.1"/>
    <property type="molecule type" value="Genomic_DNA"/>
</dbReference>
<dbReference type="Proteomes" id="UP001056766">
    <property type="component" value="Unassembled WGS sequence"/>
</dbReference>
<dbReference type="PANTHER" id="PTHR43420">
    <property type="entry name" value="ACETYLTRANSFERASE"/>
    <property type="match status" value="1"/>
</dbReference>
<dbReference type="InterPro" id="IPR016181">
    <property type="entry name" value="Acyl_CoA_acyltransferase"/>
</dbReference>
<dbReference type="NCBIfam" id="TIGR03827">
    <property type="entry name" value="GNAT_ablB"/>
    <property type="match status" value="1"/>
</dbReference>
<evidence type="ECO:0000259" key="3">
    <source>
        <dbReference type="PROSITE" id="PS51186"/>
    </source>
</evidence>
<dbReference type="InterPro" id="IPR000182">
    <property type="entry name" value="GNAT_dom"/>
</dbReference>
<comment type="caution">
    <text evidence="4">The sequence shown here is derived from an EMBL/GenBank/DDBJ whole genome shotgun (WGS) entry which is preliminary data.</text>
</comment>
<keyword evidence="1" id="KW-0808">Transferase</keyword>
<dbReference type="PROSITE" id="PS51186">
    <property type="entry name" value="GNAT"/>
    <property type="match status" value="1"/>
</dbReference>
<dbReference type="InterPro" id="IPR050680">
    <property type="entry name" value="YpeA/RimI_acetyltransf"/>
</dbReference>
<dbReference type="Gene3D" id="3.40.630.30">
    <property type="match status" value="1"/>
</dbReference>
<protein>
    <submittedName>
        <fullName evidence="4">Beta-lysine N-acetyltransferase</fullName>
    </submittedName>
</protein>
<gene>
    <name evidence="4" type="primary">ablB</name>
    <name evidence="4" type="ORF">KDK67_03895</name>
</gene>
<dbReference type="Pfam" id="PF00583">
    <property type="entry name" value="Acetyltransf_1"/>
    <property type="match status" value="1"/>
</dbReference>